<gene>
    <name evidence="1" type="ORF">J3R30DRAFT_560188</name>
</gene>
<dbReference type="EMBL" id="JAOTPV010000014">
    <property type="protein sequence ID" value="KAJ4475511.1"/>
    <property type="molecule type" value="Genomic_DNA"/>
</dbReference>
<organism evidence="1 2">
    <name type="scientific">Lentinula aciculospora</name>
    <dbReference type="NCBI Taxonomy" id="153920"/>
    <lineage>
        <taxon>Eukaryota</taxon>
        <taxon>Fungi</taxon>
        <taxon>Dikarya</taxon>
        <taxon>Basidiomycota</taxon>
        <taxon>Agaricomycotina</taxon>
        <taxon>Agaricomycetes</taxon>
        <taxon>Agaricomycetidae</taxon>
        <taxon>Agaricales</taxon>
        <taxon>Marasmiineae</taxon>
        <taxon>Omphalotaceae</taxon>
        <taxon>Lentinula</taxon>
    </lineage>
</organism>
<reference evidence="1" key="1">
    <citation type="submission" date="2022-08" db="EMBL/GenBank/DDBJ databases">
        <title>A Global Phylogenomic Analysis of the Shiitake Genus Lentinula.</title>
        <authorList>
            <consortium name="DOE Joint Genome Institute"/>
            <person name="Sierra-Patev S."/>
            <person name="Min B."/>
            <person name="Naranjo-Ortiz M."/>
            <person name="Looney B."/>
            <person name="Konkel Z."/>
            <person name="Slot J.C."/>
            <person name="Sakamoto Y."/>
            <person name="Steenwyk J.L."/>
            <person name="Rokas A."/>
            <person name="Carro J."/>
            <person name="Camarero S."/>
            <person name="Ferreira P."/>
            <person name="Molpeceres G."/>
            <person name="Ruiz-Duenas F.J."/>
            <person name="Serrano A."/>
            <person name="Henrissat B."/>
            <person name="Drula E."/>
            <person name="Hughes K.W."/>
            <person name="Mata J.L."/>
            <person name="Ishikawa N.K."/>
            <person name="Vargas-Isla R."/>
            <person name="Ushijima S."/>
            <person name="Smith C.A."/>
            <person name="Ahrendt S."/>
            <person name="Andreopoulos W."/>
            <person name="He G."/>
            <person name="Labutti K."/>
            <person name="Lipzen A."/>
            <person name="Ng V."/>
            <person name="Riley R."/>
            <person name="Sandor L."/>
            <person name="Barry K."/>
            <person name="Martinez A.T."/>
            <person name="Xiao Y."/>
            <person name="Gibbons J.G."/>
            <person name="Terashima K."/>
            <person name="Grigoriev I.V."/>
            <person name="Hibbett D.S."/>
        </authorList>
    </citation>
    <scope>NUCLEOTIDE SEQUENCE</scope>
    <source>
        <strain evidence="1">JLM2183</strain>
    </source>
</reference>
<evidence type="ECO:0000313" key="2">
    <source>
        <dbReference type="Proteomes" id="UP001150266"/>
    </source>
</evidence>
<protein>
    <submittedName>
        <fullName evidence="1">Uncharacterized protein</fullName>
    </submittedName>
</protein>
<evidence type="ECO:0000313" key="1">
    <source>
        <dbReference type="EMBL" id="KAJ4475511.1"/>
    </source>
</evidence>
<dbReference type="Proteomes" id="UP001150266">
    <property type="component" value="Unassembled WGS sequence"/>
</dbReference>
<proteinExistence type="predicted"/>
<accession>A0A9W9DM33</accession>
<name>A0A9W9DM33_9AGAR</name>
<dbReference type="OrthoDB" id="3069364at2759"/>
<comment type="caution">
    <text evidence="1">The sequence shown here is derived from an EMBL/GenBank/DDBJ whole genome shotgun (WGS) entry which is preliminary data.</text>
</comment>
<dbReference type="AlphaFoldDB" id="A0A9W9DM33"/>
<sequence length="370" mass="41743">MDRTCYPPIHSTANVGEQTTSWPSVESNLVYATGEFHYYTGQFDPFDDEDEENVEGQYRRPFAVEHPIEPSLIDHEHVFGDSRPPPHLTAIPSYDAAQVIPEPIAFQPTSLLDHLRANTNTFENPRPAPQPWMALPSCDAVGFIFPDASTADMSSAGAAREEPSFPKFLSRELFVEKELTSERKRQDSVESIALTATPIPRSPQPQQVDQLYSTADERGRESLRNTFRKGSRDLSPRSIITADGRRVRVTDIYARDAYMAMLYTSWNRNSKLRRGPRARHDRSPLRITQSSALADLPPTFTNPFDGNKKIEFRQTVTPSGLAGVVYSTDRAWHSSDVPKFAERQTKRIHFGSDEDEIYVPLGRVGALEVF</sequence>
<keyword evidence="2" id="KW-1185">Reference proteome</keyword>